<keyword evidence="7 11" id="KW-0067">ATP-binding</keyword>
<evidence type="ECO:0000313" key="15">
    <source>
        <dbReference type="Proteomes" id="UP000029079"/>
    </source>
</evidence>
<evidence type="ECO:0000256" key="3">
    <source>
        <dbReference type="ARBA" id="ARBA00013025"/>
    </source>
</evidence>
<dbReference type="GO" id="GO:0046872">
    <property type="term" value="F:metal ion binding"/>
    <property type="evidence" value="ECO:0007669"/>
    <property type="project" value="UniProtKB-KW"/>
</dbReference>
<dbReference type="EMBL" id="CP009223">
    <property type="protein sequence ID" value="AIM63248.1"/>
    <property type="molecule type" value="Genomic_DNA"/>
</dbReference>
<feature type="domain" description="Mur ligase central" evidence="13">
    <location>
        <begin position="46"/>
        <end position="267"/>
    </location>
</feature>
<dbReference type="SUPFAM" id="SSF53623">
    <property type="entry name" value="MurD-like peptide ligases, catalytic domain"/>
    <property type="match status" value="1"/>
</dbReference>
<gene>
    <name evidence="14" type="ORF">WS74_0996</name>
</gene>
<keyword evidence="5" id="KW-0479">Metal-binding</keyword>
<feature type="domain" description="Mur ligase C-terminal" evidence="12">
    <location>
        <begin position="297"/>
        <end position="410"/>
    </location>
</feature>
<keyword evidence="4 11" id="KW-0436">Ligase</keyword>
<dbReference type="Gene3D" id="3.40.1190.10">
    <property type="entry name" value="Mur-like, catalytic domain"/>
    <property type="match status" value="1"/>
</dbReference>
<dbReference type="InterPro" id="IPR036615">
    <property type="entry name" value="Mur_ligase_C_dom_sf"/>
</dbReference>
<evidence type="ECO:0000256" key="7">
    <source>
        <dbReference type="ARBA" id="ARBA00022840"/>
    </source>
</evidence>
<evidence type="ECO:0000256" key="4">
    <source>
        <dbReference type="ARBA" id="ARBA00022598"/>
    </source>
</evidence>
<comment type="cofactor">
    <cofactor evidence="1">
        <name>Mg(2+)</name>
        <dbReference type="ChEBI" id="CHEBI:18420"/>
    </cofactor>
</comment>
<keyword evidence="6 11" id="KW-0547">Nucleotide-binding</keyword>
<dbReference type="AlphaFoldDB" id="A0A088GGL5"/>
<name>A0A088GGL5_9LACO</name>
<evidence type="ECO:0000256" key="2">
    <source>
        <dbReference type="ARBA" id="ARBA00008276"/>
    </source>
</evidence>
<dbReference type="PANTHER" id="PTHR11136:SF0">
    <property type="entry name" value="DIHYDROFOLATE SYNTHETASE-RELATED"/>
    <property type="match status" value="1"/>
</dbReference>
<dbReference type="InterPro" id="IPR001645">
    <property type="entry name" value="Folylpolyglutamate_synth"/>
</dbReference>
<accession>A0A088GGL5</accession>
<dbReference type="InterPro" id="IPR013221">
    <property type="entry name" value="Mur_ligase_cen"/>
</dbReference>
<dbReference type="RefSeq" id="WP_009496111.1">
    <property type="nucleotide sequence ID" value="NZ_CP009223.1"/>
</dbReference>
<dbReference type="FunFam" id="3.40.1190.10:FF:000011">
    <property type="entry name" value="Folylpolyglutamate synthase/dihydrofolate synthase"/>
    <property type="match status" value="1"/>
</dbReference>
<dbReference type="InterPro" id="IPR018109">
    <property type="entry name" value="Folylpolyglutamate_synth_CS"/>
</dbReference>
<evidence type="ECO:0000259" key="12">
    <source>
        <dbReference type="Pfam" id="PF02875"/>
    </source>
</evidence>
<evidence type="ECO:0000256" key="10">
    <source>
        <dbReference type="ARBA" id="ARBA00047493"/>
    </source>
</evidence>
<comment type="similarity">
    <text evidence="2 11">Belongs to the folylpolyglutamate synthase family.</text>
</comment>
<evidence type="ECO:0000259" key="13">
    <source>
        <dbReference type="Pfam" id="PF08245"/>
    </source>
</evidence>
<evidence type="ECO:0000313" key="14">
    <source>
        <dbReference type="EMBL" id="AIM63248.1"/>
    </source>
</evidence>
<dbReference type="NCBIfam" id="TIGR01499">
    <property type="entry name" value="folC"/>
    <property type="match status" value="1"/>
</dbReference>
<protein>
    <recommendedName>
        <fullName evidence="3">tetrahydrofolate synthase</fullName>
        <ecNumber evidence="3">6.3.2.17</ecNumber>
    </recommendedName>
    <alternativeName>
        <fullName evidence="9">Tetrahydrofolylpolyglutamate synthase</fullName>
    </alternativeName>
</protein>
<evidence type="ECO:0000256" key="5">
    <source>
        <dbReference type="ARBA" id="ARBA00022723"/>
    </source>
</evidence>
<evidence type="ECO:0000256" key="6">
    <source>
        <dbReference type="ARBA" id="ARBA00022741"/>
    </source>
</evidence>
<dbReference type="KEGG" id="wct:WS74_0996"/>
<organism evidence="14 15">
    <name type="scientific">Weissella ceti</name>
    <dbReference type="NCBI Taxonomy" id="759620"/>
    <lineage>
        <taxon>Bacteria</taxon>
        <taxon>Bacillati</taxon>
        <taxon>Bacillota</taxon>
        <taxon>Bacilli</taxon>
        <taxon>Lactobacillales</taxon>
        <taxon>Lactobacillaceae</taxon>
        <taxon>Weissella</taxon>
    </lineage>
</organism>
<dbReference type="InterPro" id="IPR036565">
    <property type="entry name" value="Mur-like_cat_sf"/>
</dbReference>
<dbReference type="GO" id="GO:0008841">
    <property type="term" value="F:dihydrofolate synthase activity"/>
    <property type="evidence" value="ECO:0007669"/>
    <property type="project" value="TreeGrafter"/>
</dbReference>
<reference evidence="14 15" key="1">
    <citation type="journal article" date="2014" name="Genome Announc.">
        <title>Complete Genome Sequences of Fish Pathogenic Weissella ceti Strains WS74 and WS105.</title>
        <authorList>
            <person name="Figueiredo H.C."/>
            <person name="Leal C.A."/>
            <person name="Dorella F.A."/>
            <person name="Carvalho A.F."/>
            <person name="Soares S.C."/>
            <person name="Pereira F.L."/>
            <person name="Azevedo V.A."/>
        </authorList>
    </citation>
    <scope>NUCLEOTIDE SEQUENCE [LARGE SCALE GENOMIC DNA]</scope>
    <source>
        <strain evidence="14 15">WS74</strain>
    </source>
</reference>
<keyword evidence="8" id="KW-0460">Magnesium</keyword>
<dbReference type="PIRSF" id="PIRSF001563">
    <property type="entry name" value="Folylpolyglu_synth"/>
    <property type="match status" value="1"/>
</dbReference>
<evidence type="ECO:0000256" key="1">
    <source>
        <dbReference type="ARBA" id="ARBA00001946"/>
    </source>
</evidence>
<dbReference type="Proteomes" id="UP000029079">
    <property type="component" value="Chromosome"/>
</dbReference>
<evidence type="ECO:0000256" key="9">
    <source>
        <dbReference type="ARBA" id="ARBA00030592"/>
    </source>
</evidence>
<evidence type="ECO:0000256" key="11">
    <source>
        <dbReference type="PIRNR" id="PIRNR001563"/>
    </source>
</evidence>
<sequence length="422" mass="46785">MIETYEQALAFIHGRHKWTKTPTFDRLGFILATLNHPEHKQKYIHVTGTNGKGSTSQMMASILRAANLQVGLFSSPFIERFNERIQDNNGPISDAQLLTLVQRLEPLVRAQDVAHPGFELTEFEIVTVLMFMYFEQMPVDVVILEVGIGGMWDSTQIIADKLAAVITSVSYDHMHVLGDTLTEITQQKADIIAPGKPVIVGDLPQEALTVVQDIAQKRDSDLYVYGQSFGMRTVDHQLTYVIDQHKLPVQLNLNGQYQIGNAAVAIKTVQTVAPMLGVTIADAAIQEGLRHVIWPARFETVADHPLVIVDGAHNVAGIDALVQTLRSSYGDKTVGIVFSALADKHFEQMLRHLLAETNLKIVVVPFTAPGSRQAIAGLPFTHPRLTWGDDWQTALKSLQAQTDMTVITGSLYFVSEVRQQFK</sequence>
<dbReference type="Pfam" id="PF02875">
    <property type="entry name" value="Mur_ligase_C"/>
    <property type="match status" value="1"/>
</dbReference>
<evidence type="ECO:0000256" key="8">
    <source>
        <dbReference type="ARBA" id="ARBA00022842"/>
    </source>
</evidence>
<dbReference type="SUPFAM" id="SSF53244">
    <property type="entry name" value="MurD-like peptide ligases, peptide-binding domain"/>
    <property type="match status" value="1"/>
</dbReference>
<dbReference type="PANTHER" id="PTHR11136">
    <property type="entry name" value="FOLYLPOLYGLUTAMATE SYNTHASE-RELATED"/>
    <property type="match status" value="1"/>
</dbReference>
<dbReference type="GO" id="GO:0005737">
    <property type="term" value="C:cytoplasm"/>
    <property type="evidence" value="ECO:0007669"/>
    <property type="project" value="TreeGrafter"/>
</dbReference>
<dbReference type="GO" id="GO:0005524">
    <property type="term" value="F:ATP binding"/>
    <property type="evidence" value="ECO:0007669"/>
    <property type="project" value="UniProtKB-KW"/>
</dbReference>
<dbReference type="PROSITE" id="PS01012">
    <property type="entry name" value="FOLYLPOLYGLU_SYNT_2"/>
    <property type="match status" value="1"/>
</dbReference>
<proteinExistence type="inferred from homology"/>
<keyword evidence="15" id="KW-1185">Reference proteome</keyword>
<dbReference type="GO" id="GO:0004326">
    <property type="term" value="F:tetrahydrofolylpolyglutamate synthase activity"/>
    <property type="evidence" value="ECO:0007669"/>
    <property type="project" value="UniProtKB-EC"/>
</dbReference>
<dbReference type="Gene3D" id="3.90.190.20">
    <property type="entry name" value="Mur ligase, C-terminal domain"/>
    <property type="match status" value="1"/>
</dbReference>
<reference evidence="15" key="2">
    <citation type="submission" date="2014-08" db="EMBL/GenBank/DDBJ databases">
        <title>Complete genome of Weissella ceti strain WS74 isolated from diseased rainbow trout in Brazil.</title>
        <authorList>
            <person name="Figueiredo H.C.P."/>
            <person name="Leal C.A.G."/>
            <person name="Pereira F.L."/>
            <person name="Soares S.C."/>
            <person name="Dorella F.A."/>
            <person name="Carvalho A.F."/>
            <person name="Azevedo V.A.C."/>
        </authorList>
    </citation>
    <scope>NUCLEOTIDE SEQUENCE [LARGE SCALE GENOMIC DNA]</scope>
    <source>
        <strain evidence="15">WS74</strain>
    </source>
</reference>
<comment type="catalytic activity">
    <reaction evidence="10">
        <text>(6S)-5,6,7,8-tetrahydrofolyl-(gamma-L-Glu)(n) + L-glutamate + ATP = (6S)-5,6,7,8-tetrahydrofolyl-(gamma-L-Glu)(n+1) + ADP + phosphate + H(+)</text>
        <dbReference type="Rhea" id="RHEA:10580"/>
        <dbReference type="Rhea" id="RHEA-COMP:14738"/>
        <dbReference type="Rhea" id="RHEA-COMP:14740"/>
        <dbReference type="ChEBI" id="CHEBI:15378"/>
        <dbReference type="ChEBI" id="CHEBI:29985"/>
        <dbReference type="ChEBI" id="CHEBI:30616"/>
        <dbReference type="ChEBI" id="CHEBI:43474"/>
        <dbReference type="ChEBI" id="CHEBI:141005"/>
        <dbReference type="ChEBI" id="CHEBI:456216"/>
        <dbReference type="EC" id="6.3.2.17"/>
    </reaction>
</comment>
<dbReference type="Pfam" id="PF08245">
    <property type="entry name" value="Mur_ligase_M"/>
    <property type="match status" value="1"/>
</dbReference>
<dbReference type="EC" id="6.3.2.17" evidence="3"/>
<dbReference type="KEGG" id="wci:WS105_0992"/>
<dbReference type="STRING" id="759620.WS105_0992"/>
<dbReference type="InterPro" id="IPR004101">
    <property type="entry name" value="Mur_ligase_C"/>
</dbReference>